<feature type="compositionally biased region" description="Acidic residues" evidence="4">
    <location>
        <begin position="69"/>
        <end position="93"/>
    </location>
</feature>
<evidence type="ECO:0000256" key="3">
    <source>
        <dbReference type="ARBA" id="ARBA00023242"/>
    </source>
</evidence>
<dbReference type="Gene3D" id="2.130.10.10">
    <property type="entry name" value="YVTN repeat-like/Quinoprotein amine dehydrogenase"/>
    <property type="match status" value="1"/>
</dbReference>
<dbReference type="Proteomes" id="UP001357485">
    <property type="component" value="Unassembled WGS sequence"/>
</dbReference>
<sequence>MSPETPGASNVGAISATSPTCTLIGPLFRYGITSIEVHDMESSGVRKSGRKRQPNKKYTTDAFEGLDLLQDEGPEDELPSDVDNEDKDAEFELENAPTPLLEGDDFSLDEGLAGEASEDDAEGDEVEQDDSESNVDSDTGSQASAAARRKASKAANRTAKGVAPAGDQTNVRGILDLKNHMNRRRRVLYTFGPATEDSKPGVQARDKWIEEPSLPSHNVDERGVGGFARSFAHTEKMRKREATEGWMWYYEHGGREAFLQGQRTVEMAEEQASAYMPRREQNSRSFLMGPHKSPKLFELDVGQSLELDDAWTGLDQPSGEPPDVPCKSRRNGFMLNIGANVHCMDWVPNRNGSPQYLALSVLDLSRHDDDERLFESSEAPAYTPQNPSPASIQIWMFHATPASGRQGTIDTSRSPKLQLVICTDWGDVKQFKCCPMPTREVDDSENASVHLGLLAGLWGDGAVRVLDIHCDKSPIAPTQYLHVTTAAFASIPPDTICTCLTWLSTMDIAAGCANGCLAIWSLSSHLSQSPTGTSAPASARKPNDIALPWLYTPLSNTYMLTLTSCYPSRPYLLLSASMSGHLCLTDLRSGAAGITSNTSTILSSRARISHTLVVWHDSSQCALSVDENFTLRAYPVRRFFANIALARFGAGVVERALAVSLVHPFVLAGTAGGEVAATNPLRRVWAGKGTMWVQTWFRHEWRRGPAGKMDGARVAATVNPTSIDAPTATTSPPLQSSQQSVPDPPPPTQPQPGLSRLTESFKLARQTLDSTRRGLPNSHAGVLYSTLYEEATGISCVVWNPNLGDLSHGMGVGGWAAAAMARGLVRVEDVAG</sequence>
<organism evidence="5 6">
    <name type="scientific">Cryomyces antarcticus</name>
    <dbReference type="NCBI Taxonomy" id="329879"/>
    <lineage>
        <taxon>Eukaryota</taxon>
        <taxon>Fungi</taxon>
        <taxon>Dikarya</taxon>
        <taxon>Ascomycota</taxon>
        <taxon>Pezizomycotina</taxon>
        <taxon>Dothideomycetes</taxon>
        <taxon>Dothideomycetes incertae sedis</taxon>
        <taxon>Cryomyces</taxon>
    </lineage>
</organism>
<proteinExistence type="predicted"/>
<evidence type="ECO:0000313" key="5">
    <source>
        <dbReference type="EMBL" id="KAK5257414.1"/>
    </source>
</evidence>
<keyword evidence="6" id="KW-1185">Reference proteome</keyword>
<dbReference type="PANTHER" id="PTHR15052">
    <property type="entry name" value="RNA POLYMERASE III TRANSCRIPTION INITIATION FACTOR COMPLEX SUBUNIT"/>
    <property type="match status" value="1"/>
</dbReference>
<feature type="region of interest" description="Disordered" evidence="4">
    <location>
        <begin position="40"/>
        <end position="167"/>
    </location>
</feature>
<dbReference type="InterPro" id="IPR015943">
    <property type="entry name" value="WD40/YVTN_repeat-like_dom_sf"/>
</dbReference>
<feature type="region of interest" description="Disordered" evidence="4">
    <location>
        <begin position="721"/>
        <end position="755"/>
    </location>
</feature>
<evidence type="ECO:0008006" key="7">
    <source>
        <dbReference type="Google" id="ProtNLM"/>
    </source>
</evidence>
<keyword evidence="3" id="KW-0539">Nucleus</keyword>
<evidence type="ECO:0000256" key="1">
    <source>
        <dbReference type="ARBA" id="ARBA00004123"/>
    </source>
</evidence>
<protein>
    <recommendedName>
        <fullName evidence="7">Transcription factor TFIIIC complex subunit Tfc6</fullName>
    </recommendedName>
</protein>
<dbReference type="PANTHER" id="PTHR15052:SF2">
    <property type="entry name" value="GENERAL TRANSCRIPTION FACTOR 3C POLYPEPTIDE 2"/>
    <property type="match status" value="1"/>
</dbReference>
<evidence type="ECO:0000256" key="2">
    <source>
        <dbReference type="ARBA" id="ARBA00023163"/>
    </source>
</evidence>
<gene>
    <name evidence="5" type="ORF">LTR16_000726</name>
</gene>
<dbReference type="InterPro" id="IPR036322">
    <property type="entry name" value="WD40_repeat_dom_sf"/>
</dbReference>
<dbReference type="InterPro" id="IPR052416">
    <property type="entry name" value="GTF3C_component"/>
</dbReference>
<feature type="compositionally biased region" description="Low complexity" evidence="4">
    <location>
        <begin position="726"/>
        <end position="741"/>
    </location>
</feature>
<evidence type="ECO:0000256" key="4">
    <source>
        <dbReference type="SAM" id="MobiDB-lite"/>
    </source>
</evidence>
<dbReference type="EMBL" id="JAVRRA010008230">
    <property type="protein sequence ID" value="KAK5257414.1"/>
    <property type="molecule type" value="Genomic_DNA"/>
</dbReference>
<accession>A0ABR0M219</accession>
<reference evidence="5 6" key="1">
    <citation type="submission" date="2023-08" db="EMBL/GenBank/DDBJ databases">
        <title>Black Yeasts Isolated from many extreme environments.</title>
        <authorList>
            <person name="Coleine C."/>
            <person name="Stajich J.E."/>
            <person name="Selbmann L."/>
        </authorList>
    </citation>
    <scope>NUCLEOTIDE SEQUENCE [LARGE SCALE GENOMIC DNA]</scope>
    <source>
        <strain evidence="5 6">CCFEE 536</strain>
    </source>
</reference>
<dbReference type="SUPFAM" id="SSF50978">
    <property type="entry name" value="WD40 repeat-like"/>
    <property type="match status" value="1"/>
</dbReference>
<comment type="caution">
    <text evidence="5">The sequence shown here is derived from an EMBL/GenBank/DDBJ whole genome shotgun (WGS) entry which is preliminary data.</text>
</comment>
<evidence type="ECO:0000313" key="6">
    <source>
        <dbReference type="Proteomes" id="UP001357485"/>
    </source>
</evidence>
<keyword evidence="2" id="KW-0804">Transcription</keyword>
<comment type="subcellular location">
    <subcellularLocation>
        <location evidence="1">Nucleus</location>
    </subcellularLocation>
</comment>
<name>A0ABR0M219_9PEZI</name>
<feature type="compositionally biased region" description="Acidic residues" evidence="4">
    <location>
        <begin position="116"/>
        <end position="135"/>
    </location>
</feature>